<keyword evidence="4" id="KW-1185">Reference proteome</keyword>
<evidence type="ECO:0000256" key="1">
    <source>
        <dbReference type="ARBA" id="ARBA00023125"/>
    </source>
</evidence>
<dbReference type="PROSITE" id="PS01124">
    <property type="entry name" value="HTH_ARAC_FAMILY_2"/>
    <property type="match status" value="1"/>
</dbReference>
<dbReference type="EMBL" id="JAGQDD010000001">
    <property type="protein sequence ID" value="MBQ0929322.1"/>
    <property type="molecule type" value="Genomic_DNA"/>
</dbReference>
<dbReference type="GO" id="GO:0005829">
    <property type="term" value="C:cytosol"/>
    <property type="evidence" value="ECO:0007669"/>
    <property type="project" value="TreeGrafter"/>
</dbReference>
<sequence>MTQLTRSAGLSGFSDLVSGYGLDPVELAAQARLPAQALTQPDLLVAASSVATLLDLAAARTGVEDFGLRLADKRRMSNMGPMALLASMQPSLRQMLAVVCHYQSLNIGPLSLLVEEEGDVAVLRGNIDLADRVGSRQVSELIFGGLCRYIQAVMQTGWRPRSVMFRHLPPRGPTMHRDLFRCSPAFRADFDGLVLARSDLDVAFDAPDPVLLSYLQDHIDQLIRGRARSISEEVGEVIVALLPTGQCNADAVAAHLGMTRRTLHRRLADASTSFRQLMEDKRLILVTTYLGGHRKHSEIAELVGLNSASGLSHWMRRHSVTPPPRTRRRLR</sequence>
<dbReference type="Gene3D" id="1.10.10.60">
    <property type="entry name" value="Homeodomain-like"/>
    <property type="match status" value="1"/>
</dbReference>
<dbReference type="RefSeq" id="WP_210851572.1">
    <property type="nucleotide sequence ID" value="NZ_JAGQDD010000001.1"/>
</dbReference>
<reference evidence="3 4" key="1">
    <citation type="submission" date="2021-04" db="EMBL/GenBank/DDBJ databases">
        <title>The genome sequence of Ideonella sp. 3Y2.</title>
        <authorList>
            <person name="Liu Y."/>
        </authorList>
    </citation>
    <scope>NUCLEOTIDE SEQUENCE [LARGE SCALE GENOMIC DNA]</scope>
    <source>
        <strain evidence="3 4">3Y2</strain>
    </source>
</reference>
<dbReference type="AlphaFoldDB" id="A0A940YAT4"/>
<dbReference type="Pfam" id="PF12833">
    <property type="entry name" value="HTH_18"/>
    <property type="match status" value="1"/>
</dbReference>
<gene>
    <name evidence="3" type="ORF">KAK03_02420</name>
</gene>
<dbReference type="GO" id="GO:0000976">
    <property type="term" value="F:transcription cis-regulatory region binding"/>
    <property type="evidence" value="ECO:0007669"/>
    <property type="project" value="TreeGrafter"/>
</dbReference>
<accession>A0A940YAT4</accession>
<keyword evidence="1" id="KW-0238">DNA-binding</keyword>
<protein>
    <submittedName>
        <fullName evidence="3">AraC family transcriptional regulator</fullName>
    </submittedName>
</protein>
<dbReference type="InterPro" id="IPR032687">
    <property type="entry name" value="AraC-type_N"/>
</dbReference>
<dbReference type="InterPro" id="IPR018060">
    <property type="entry name" value="HTH_AraC"/>
</dbReference>
<evidence type="ECO:0000259" key="2">
    <source>
        <dbReference type="PROSITE" id="PS01124"/>
    </source>
</evidence>
<dbReference type="Pfam" id="PF12625">
    <property type="entry name" value="Arabinose_bd"/>
    <property type="match status" value="1"/>
</dbReference>
<dbReference type="SMART" id="SM00342">
    <property type="entry name" value="HTH_ARAC"/>
    <property type="match status" value="1"/>
</dbReference>
<organism evidence="3 4">
    <name type="scientific">Ideonella alba</name>
    <dbReference type="NCBI Taxonomy" id="2824118"/>
    <lineage>
        <taxon>Bacteria</taxon>
        <taxon>Pseudomonadati</taxon>
        <taxon>Pseudomonadota</taxon>
        <taxon>Betaproteobacteria</taxon>
        <taxon>Burkholderiales</taxon>
        <taxon>Sphaerotilaceae</taxon>
        <taxon>Ideonella</taxon>
    </lineage>
</organism>
<name>A0A940YAT4_9BURK</name>
<proteinExistence type="predicted"/>
<feature type="domain" description="HTH araC/xylS-type" evidence="2">
    <location>
        <begin position="232"/>
        <end position="329"/>
    </location>
</feature>
<dbReference type="GO" id="GO:0003700">
    <property type="term" value="F:DNA-binding transcription factor activity"/>
    <property type="evidence" value="ECO:0007669"/>
    <property type="project" value="InterPro"/>
</dbReference>
<dbReference type="PANTHER" id="PTHR47894:SF4">
    <property type="entry name" value="HTH-TYPE TRANSCRIPTIONAL REGULATOR GADX"/>
    <property type="match status" value="1"/>
</dbReference>
<evidence type="ECO:0000313" key="4">
    <source>
        <dbReference type="Proteomes" id="UP000676246"/>
    </source>
</evidence>
<dbReference type="PANTHER" id="PTHR47894">
    <property type="entry name" value="HTH-TYPE TRANSCRIPTIONAL REGULATOR GADX"/>
    <property type="match status" value="1"/>
</dbReference>
<evidence type="ECO:0000313" key="3">
    <source>
        <dbReference type="EMBL" id="MBQ0929322.1"/>
    </source>
</evidence>
<comment type="caution">
    <text evidence="3">The sequence shown here is derived from an EMBL/GenBank/DDBJ whole genome shotgun (WGS) entry which is preliminary data.</text>
</comment>
<dbReference type="Proteomes" id="UP000676246">
    <property type="component" value="Unassembled WGS sequence"/>
</dbReference>